<feature type="compositionally biased region" description="Basic and acidic residues" evidence="1">
    <location>
        <begin position="1274"/>
        <end position="1288"/>
    </location>
</feature>
<evidence type="ECO:0000313" key="5">
    <source>
        <dbReference type="Proteomes" id="UP000053095"/>
    </source>
</evidence>
<feature type="region of interest" description="Disordered" evidence="1">
    <location>
        <begin position="1668"/>
        <end position="1896"/>
    </location>
</feature>
<dbReference type="GO" id="GO:0005829">
    <property type="term" value="C:cytosol"/>
    <property type="evidence" value="ECO:0007669"/>
    <property type="project" value="TreeGrafter"/>
</dbReference>
<dbReference type="PANTHER" id="PTHR11188">
    <property type="entry name" value="ARRESTIN DOMAIN CONTAINING PROTEIN"/>
    <property type="match status" value="1"/>
</dbReference>
<dbReference type="GO" id="GO:0031625">
    <property type="term" value="F:ubiquitin protein ligase binding"/>
    <property type="evidence" value="ECO:0007669"/>
    <property type="project" value="TreeGrafter"/>
</dbReference>
<feature type="compositionally biased region" description="Low complexity" evidence="1">
    <location>
        <begin position="949"/>
        <end position="961"/>
    </location>
</feature>
<gene>
    <name evidence="4" type="ORF">TCE0_050r18337</name>
</gene>
<dbReference type="Proteomes" id="UP000053095">
    <property type="component" value="Unassembled WGS sequence"/>
</dbReference>
<feature type="compositionally biased region" description="Low complexity" evidence="1">
    <location>
        <begin position="1402"/>
        <end position="1411"/>
    </location>
</feature>
<feature type="compositionally biased region" description="Basic and acidic residues" evidence="1">
    <location>
        <begin position="779"/>
        <end position="806"/>
    </location>
</feature>
<feature type="compositionally biased region" description="Basic and acidic residues" evidence="1">
    <location>
        <begin position="934"/>
        <end position="947"/>
    </location>
</feature>
<evidence type="ECO:0000256" key="1">
    <source>
        <dbReference type="SAM" id="MobiDB-lite"/>
    </source>
</evidence>
<dbReference type="InterPro" id="IPR014752">
    <property type="entry name" value="Arrestin-like_C"/>
</dbReference>
<feature type="compositionally biased region" description="Acidic residues" evidence="1">
    <location>
        <begin position="1551"/>
        <end position="1560"/>
    </location>
</feature>
<feature type="compositionally biased region" description="Basic and acidic residues" evidence="1">
    <location>
        <begin position="1575"/>
        <end position="1588"/>
    </location>
</feature>
<evidence type="ECO:0000259" key="3">
    <source>
        <dbReference type="Pfam" id="PF23086"/>
    </source>
</evidence>
<feature type="compositionally biased region" description="Acidic residues" evidence="1">
    <location>
        <begin position="1321"/>
        <end position="1335"/>
    </location>
</feature>
<feature type="region of interest" description="Disordered" evidence="1">
    <location>
        <begin position="1225"/>
        <end position="1255"/>
    </location>
</feature>
<sequence length="1896" mass="210670">MRLATYSDPARLITSTRHVRTLSTSCPLHLHGDKTDPRFSSLGQLIEDKFAHIQEDYQRPKNAIVLAHGLLGFAELKLAGSFLPPIEYWHGIKNAMTMKGIKVITTTVPPYASIENRARVLVEDIAAEAKGCDVNIIAGLDSRYMISKLRPTDFKVRSLTTVATPHRGSVIADHFMQRVDAHVARLRKLSKSIDRITSEAQAFSQLTRKYLKDEFNPNVPDIEDVRVASSKWGGDAGYKGTLVGVSHLDLINWSNRIQWMVEELTGNKRKFNAIAFYLDIAATIKLDKPHSHFTNLDHITGRVVLQLHSDTAISAIHVKLEGESRTRLSTPRNDREKKKAEIEVHKILYRVQVVFPSPDIAQHSSPNAAFTLAAGVYEYPFEFKFPFNNSCSNQNSMMTNLSMVGLRVEVARDTYAHVKKTLPPSLNTFPGEAEIKYYVKTTVVRPQFYKENIRSIAGFNFLPIEPPRNGNPNEETYARRQHEFMRQQPQAAVKKGGLFRKQSSTPLIPLSTADPVRVSVDARLPNPPILTCNEPIPLRIIVTKKSHTPEPMFLQLLQIELISYTNIRAHELVRTEPLSTLILSRSNMNVLIGQASDPMGQEWKIDASLWNRLPLPPNVAPSFETCNISRYYELEVRVGLSHGPAGRSMPQVIVVPLRLGVRVYSGIRPPPALIEAMTANRKLQDSQLGRKPSIYDDNNPPPQPPRPVNQVAELASHNNLEGDDAPPSYEDAMADMISPIDGPRGEYHQTPAPAFQGSRNFSGPVGDTKTPFPDPQTSHNEDDHNYHHEGDEDGDDFTRSFSRDSSESVDMLPQSPRLRPVSYADSIFEDRKSGQTQGHTSNHNDTSANETQQEPPPAFMPSQTPQPRRAITKNGKAPLTEVTDLGGKRETKSKEQSEIEIKRQQLLRDLASGGVDIDGHSEKENIPPRYRNGKQRDVQESPEKAKDSPATTVTLEAAAETPADEPARTSPTEVKRRKLDLSSTKRLLFGSLGVRTPKTKEDEEALRTKLDATRTKPVAAEKPEEETVEVEKEKDVDENWQDKIVLSATECFYDHVELTAPPFPFQQRWDSAANYAIRQRKNNNNKNKKRKQREWQEEEVYESYQDNTLNYNDAEGDITLNYDEPVSAQEEAAIQKETTTQKGAQVTNVDSDPDDLPELPSDITALPVITDKEVTVGSIIAFKQLFMSKATTWQPQISDYKVARVDKIYENGTLDMILAKRDREVSEQTEVDEDGVRTYSGFEMPGDEHEVEDDGVRSVTFADLLEPKMIKAIVKEPDQSQQSQKEDTLANGDGNDETSSLNHPPPSVPVISAGSNAASVDEADDKDGEKDDDELPPPLAAPSSQTRLEISHIIHDAGFRSTMDSELGKEPLLLEMFDQKPREDSAIEMQSKAASTGDKSSDSNSEEFASSPPDVGDQHDVAEESQMVDNGGNMAMDMDDVGFQMDADDDFVMNDQNSQADDDSDDGVPLPRNDAAKRHEKELTTNEKVSSMAGEKPASQPSRKISSQIVKQEPSQKVETGRGEADKSFVSTTVSANTRSFTEPAVLDNGGYDDDDDDAPSEYSDAYSTVPNPFYERDAAAMKKEKAKATNKGPGSSQQDHPAETPSSNMPKSNQEANNVTEYTPESTEKKTTNNKIEFDLGFLDDNREESEDSDVDFPDIEVLWASTAPTQKEFPPIKIEAASQMPNSTADGEASLPSLRQPSVHDSAGNELATPAKDTPTVAQQEQPEPSQQQAIIDSSSRRETQEPINNDNNANNETQSPSPFLPDIDFGGSQQDTNDNADIDLDDDDQYQHSADNSSHPDFQPQDQQEESQDHSIPMVDLTVSSPLVSPDDSEDEDFAKSQGLPRGPGWVKKNVPVTRRQTRSSTGGGIVLSSSLSPQPVRRRGRRLTQSQY</sequence>
<dbReference type="SUPFAM" id="SSF53474">
    <property type="entry name" value="alpha/beta-Hydrolases"/>
    <property type="match status" value="1"/>
</dbReference>
<feature type="domain" description="Coilin tudor" evidence="3">
    <location>
        <begin position="1162"/>
        <end position="1271"/>
    </location>
</feature>
<dbReference type="CDD" id="cd22952">
    <property type="entry name" value="ART10-like"/>
    <property type="match status" value="1"/>
</dbReference>
<accession>A0A0B8MZB0</accession>
<dbReference type="Pfam" id="PF00339">
    <property type="entry name" value="Arrestin_N"/>
    <property type="match status" value="1"/>
</dbReference>
<dbReference type="InterPro" id="IPR011021">
    <property type="entry name" value="Arrestin-like_N"/>
</dbReference>
<dbReference type="GO" id="GO:0030674">
    <property type="term" value="F:protein-macromolecule adaptor activity"/>
    <property type="evidence" value="ECO:0007669"/>
    <property type="project" value="TreeGrafter"/>
</dbReference>
<feature type="region of interest" description="Disordered" evidence="1">
    <location>
        <begin position="1372"/>
        <end position="1656"/>
    </location>
</feature>
<dbReference type="InterPro" id="IPR050357">
    <property type="entry name" value="Arrestin_domain-protein"/>
</dbReference>
<feature type="region of interest" description="Disordered" evidence="1">
    <location>
        <begin position="1138"/>
        <end position="1158"/>
    </location>
</feature>
<evidence type="ECO:0000259" key="2">
    <source>
        <dbReference type="Pfam" id="PF00339"/>
    </source>
</evidence>
<organism evidence="4 5">
    <name type="scientific">Talaromyces pinophilus</name>
    <name type="common">Penicillium pinophilum</name>
    <dbReference type="NCBI Taxonomy" id="128442"/>
    <lineage>
        <taxon>Eukaryota</taxon>
        <taxon>Fungi</taxon>
        <taxon>Dikarya</taxon>
        <taxon>Ascomycota</taxon>
        <taxon>Pezizomycotina</taxon>
        <taxon>Eurotiomycetes</taxon>
        <taxon>Eurotiomycetidae</taxon>
        <taxon>Eurotiales</taxon>
        <taxon>Trichocomaceae</taxon>
        <taxon>Talaromyces</taxon>
        <taxon>Talaromyces sect. Talaromyces</taxon>
    </lineage>
</organism>
<dbReference type="GO" id="GO:0005886">
    <property type="term" value="C:plasma membrane"/>
    <property type="evidence" value="ECO:0007669"/>
    <property type="project" value="TreeGrafter"/>
</dbReference>
<feature type="compositionally biased region" description="Low complexity" evidence="1">
    <location>
        <begin position="1427"/>
        <end position="1436"/>
    </location>
</feature>
<name>A0A0B8MZB0_TALPI</name>
<dbReference type="GO" id="GO:0070086">
    <property type="term" value="P:ubiquitin-dependent endocytosis"/>
    <property type="evidence" value="ECO:0007669"/>
    <property type="project" value="TreeGrafter"/>
</dbReference>
<feature type="compositionally biased region" description="Polar residues" evidence="1">
    <location>
        <begin position="1800"/>
        <end position="1809"/>
    </location>
</feature>
<evidence type="ECO:0000313" key="4">
    <source>
        <dbReference type="EMBL" id="GAM43485.1"/>
    </source>
</evidence>
<feature type="domain" description="Arrestin-like N-terminal" evidence="2">
    <location>
        <begin position="283"/>
        <end position="451"/>
    </location>
</feature>
<feature type="compositionally biased region" description="Basic and acidic residues" evidence="1">
    <location>
        <begin position="917"/>
        <end position="926"/>
    </location>
</feature>
<feature type="compositionally biased region" description="Low complexity" evidence="1">
    <location>
        <begin position="1725"/>
        <end position="1735"/>
    </location>
</feature>
<feature type="compositionally biased region" description="Polar residues" evidence="1">
    <location>
        <begin position="1138"/>
        <end position="1149"/>
    </location>
</feature>
<feature type="compositionally biased region" description="Basic and acidic residues" evidence="1">
    <location>
        <begin position="886"/>
        <end position="903"/>
    </location>
</feature>
<feature type="compositionally biased region" description="Polar residues" evidence="1">
    <location>
        <begin position="834"/>
        <end position="853"/>
    </location>
</feature>
<keyword evidence="5" id="KW-1185">Reference proteome</keyword>
<feature type="compositionally biased region" description="Polar residues" evidence="1">
    <location>
        <begin position="1499"/>
        <end position="1513"/>
    </location>
</feature>
<dbReference type="InterPro" id="IPR029058">
    <property type="entry name" value="AB_hydrolase_fold"/>
</dbReference>
<feature type="compositionally biased region" description="Basic and acidic residues" evidence="1">
    <location>
        <begin position="1474"/>
        <end position="1485"/>
    </location>
</feature>
<feature type="compositionally biased region" description="Basic and acidic residues" evidence="1">
    <location>
        <begin position="1514"/>
        <end position="1527"/>
    </location>
</feature>
<dbReference type="EMBL" id="DF933846">
    <property type="protein sequence ID" value="GAM43485.1"/>
    <property type="molecule type" value="Genomic_DNA"/>
</dbReference>
<dbReference type="PANTHER" id="PTHR11188:SF166">
    <property type="entry name" value="ARRESTIN (OR S-ANTIGEN), N-TERMINAL DOMAIN PROTEIN (AFU_ORTHOLOGUE AFUA_7G02050)"/>
    <property type="match status" value="1"/>
</dbReference>
<feature type="region of interest" description="Disordered" evidence="1">
    <location>
        <begin position="683"/>
        <end position="978"/>
    </location>
</feature>
<proteinExistence type="predicted"/>
<feature type="compositionally biased region" description="Acidic residues" evidence="1">
    <location>
        <begin position="1781"/>
        <end position="1791"/>
    </location>
</feature>
<feature type="compositionally biased region" description="Acidic residues" evidence="1">
    <location>
        <begin position="1647"/>
        <end position="1656"/>
    </location>
</feature>
<dbReference type="Pfam" id="PF23086">
    <property type="entry name" value="Tudor_Coilin"/>
    <property type="match status" value="1"/>
</dbReference>
<dbReference type="Gene3D" id="3.40.50.1820">
    <property type="entry name" value="alpha/beta hydrolase"/>
    <property type="match status" value="1"/>
</dbReference>
<dbReference type="InterPro" id="IPR056398">
    <property type="entry name" value="Tudor_Coilin"/>
</dbReference>
<feature type="compositionally biased region" description="Polar residues" evidence="1">
    <location>
        <begin position="1593"/>
        <end position="1626"/>
    </location>
</feature>
<feature type="region of interest" description="Disordered" evidence="1">
    <location>
        <begin position="1274"/>
        <end position="1348"/>
    </location>
</feature>
<dbReference type="Gene3D" id="2.60.40.640">
    <property type="match status" value="1"/>
</dbReference>
<protein>
    <submittedName>
        <fullName evidence="4">Uncharacterized protein</fullName>
    </submittedName>
</protein>
<reference evidence="5" key="1">
    <citation type="journal article" date="2015" name="Genome Announc.">
        <title>Draft genome sequence of Talaromyces cellulolyticus strain Y-94, a source of lignocellulosic biomass-degrading enzymes.</title>
        <authorList>
            <person name="Fujii T."/>
            <person name="Koike H."/>
            <person name="Sawayama S."/>
            <person name="Yano S."/>
            <person name="Inoue H."/>
        </authorList>
    </citation>
    <scope>NUCLEOTIDE SEQUENCE [LARGE SCALE GENOMIC DNA]</scope>
    <source>
        <strain evidence="5">Y-94</strain>
    </source>
</reference>
<feature type="compositionally biased region" description="Polar residues" evidence="1">
    <location>
        <begin position="1529"/>
        <end position="1541"/>
    </location>
</feature>